<keyword evidence="12" id="KW-0413">Isomerase</keyword>
<keyword evidence="8" id="KW-0443">Lipid metabolism</keyword>
<dbReference type="PANTHER" id="PTHR14207:SF0">
    <property type="entry name" value="3-BETA-HYDROXYSTEROID-DELTA(8),DELTA(7)-ISOMERASE"/>
    <property type="match status" value="1"/>
</dbReference>
<dbReference type="Pfam" id="PF05241">
    <property type="entry name" value="EBP"/>
    <property type="match status" value="1"/>
</dbReference>
<evidence type="ECO:0000256" key="15">
    <source>
        <dbReference type="SAM" id="Phobius"/>
    </source>
</evidence>
<dbReference type="InterPro" id="IPR033118">
    <property type="entry name" value="EXPERA"/>
</dbReference>
<dbReference type="GO" id="GO:0004769">
    <property type="term" value="F:steroid Delta-isomerase activity"/>
    <property type="evidence" value="ECO:0007669"/>
    <property type="project" value="TreeGrafter"/>
</dbReference>
<evidence type="ECO:0000256" key="10">
    <source>
        <dbReference type="ARBA" id="ARBA00023166"/>
    </source>
</evidence>
<gene>
    <name evidence="17" type="ORF">DSPE1174_LOCUS12579</name>
</gene>
<feature type="transmembrane region" description="Helical" evidence="15">
    <location>
        <begin position="184"/>
        <end position="208"/>
    </location>
</feature>
<organism evidence="17">
    <name type="scientific">Octactis speculum</name>
    <dbReference type="NCBI Taxonomy" id="3111310"/>
    <lineage>
        <taxon>Eukaryota</taxon>
        <taxon>Sar</taxon>
        <taxon>Stramenopiles</taxon>
        <taxon>Ochrophyta</taxon>
        <taxon>Dictyochophyceae</taxon>
        <taxon>Dictyochales</taxon>
        <taxon>Dictyochaceae</taxon>
        <taxon>Octactis</taxon>
    </lineage>
</organism>
<dbReference type="GO" id="GO:0016126">
    <property type="term" value="P:sterol biosynthetic process"/>
    <property type="evidence" value="ECO:0007669"/>
    <property type="project" value="UniProtKB-KW"/>
</dbReference>
<keyword evidence="4 13" id="KW-0812">Transmembrane</keyword>
<keyword evidence="10" id="KW-1207">Sterol metabolism</keyword>
<sequence length="361" mass="40655">MITLIVSSIGVWASTSKTRSVMRFCMRLTGCLLVLLCFCVAISFEKIQYVEHDVKITCSKDKDICEQVTVTAKRSLIMSGIFEMQTSAFLFVNLYILQKLYGLLEKERTGPGSHSVCDVMHRHLSRFDQCVILWAGLTGFSSLFIDTTYVISYSIIQKGTDAWFTWIWRVWGYVDPRFMNGDSFVLAMSMYFAFIHGPLCLVLCWTVVTRHAQRHTLTILLCCIQIFSSMLYIITDGIEEYHGFESTSVWQFICFVLLSLLRPLFAVPILMITSARVASSIRQSEDMMDHQQRSPLLHRDNGGDDGGDGGNDGGGLQNNIEAQRLCAGTATSLSISQSSESDLDSARFEKLQTLEKLDDVP</sequence>
<feature type="transmembrane region" description="Helical" evidence="15">
    <location>
        <begin position="215"/>
        <end position="234"/>
    </location>
</feature>
<keyword evidence="11" id="KW-0753">Steroid metabolism</keyword>
<keyword evidence="5" id="KW-0752">Steroid biosynthesis</keyword>
<feature type="transmembrane region" description="Helical" evidence="15">
    <location>
        <begin position="249"/>
        <end position="272"/>
    </location>
</feature>
<feature type="transmembrane region" description="Helical" evidence="15">
    <location>
        <begin position="76"/>
        <end position="97"/>
    </location>
</feature>
<evidence type="ECO:0000256" key="1">
    <source>
        <dbReference type="ARBA" id="ARBA00004141"/>
    </source>
</evidence>
<evidence type="ECO:0000256" key="8">
    <source>
        <dbReference type="ARBA" id="ARBA00023098"/>
    </source>
</evidence>
<proteinExistence type="inferred from homology"/>
<evidence type="ECO:0000256" key="14">
    <source>
        <dbReference type="SAM" id="MobiDB-lite"/>
    </source>
</evidence>
<evidence type="ECO:0000256" key="5">
    <source>
        <dbReference type="ARBA" id="ARBA00022955"/>
    </source>
</evidence>
<keyword evidence="7" id="KW-0756">Sterol biosynthesis</keyword>
<dbReference type="GO" id="GO:0016020">
    <property type="term" value="C:membrane"/>
    <property type="evidence" value="ECO:0007669"/>
    <property type="project" value="UniProtKB-SubCell"/>
</dbReference>
<evidence type="ECO:0000256" key="2">
    <source>
        <dbReference type="ARBA" id="ARBA00008337"/>
    </source>
</evidence>
<evidence type="ECO:0000256" key="3">
    <source>
        <dbReference type="ARBA" id="ARBA00022516"/>
    </source>
</evidence>
<evidence type="ECO:0000259" key="16">
    <source>
        <dbReference type="PROSITE" id="PS51751"/>
    </source>
</evidence>
<protein>
    <recommendedName>
        <fullName evidence="16">EXPERA domain-containing protein</fullName>
    </recommendedName>
</protein>
<dbReference type="GO" id="GO:0047750">
    <property type="term" value="F:cholestenol delta-isomerase activity"/>
    <property type="evidence" value="ECO:0007669"/>
    <property type="project" value="InterPro"/>
</dbReference>
<evidence type="ECO:0000313" key="17">
    <source>
        <dbReference type="EMBL" id="CAD9416964.1"/>
    </source>
</evidence>
<dbReference type="PROSITE" id="PS51751">
    <property type="entry name" value="EXPERA"/>
    <property type="match status" value="1"/>
</dbReference>
<accession>A0A7S2FW72</accession>
<evidence type="ECO:0000256" key="9">
    <source>
        <dbReference type="ARBA" id="ARBA00023136"/>
    </source>
</evidence>
<dbReference type="GO" id="GO:0000247">
    <property type="term" value="F:C-8 sterol isomerase activity"/>
    <property type="evidence" value="ECO:0007669"/>
    <property type="project" value="TreeGrafter"/>
</dbReference>
<dbReference type="EMBL" id="HBGS01024776">
    <property type="protein sequence ID" value="CAD9416964.1"/>
    <property type="molecule type" value="Transcribed_RNA"/>
</dbReference>
<dbReference type="AlphaFoldDB" id="A0A7S2FW72"/>
<dbReference type="GO" id="GO:0005783">
    <property type="term" value="C:endoplasmic reticulum"/>
    <property type="evidence" value="ECO:0007669"/>
    <property type="project" value="TreeGrafter"/>
</dbReference>
<keyword evidence="6 13" id="KW-1133">Transmembrane helix</keyword>
<evidence type="ECO:0000256" key="4">
    <source>
        <dbReference type="ARBA" id="ARBA00022692"/>
    </source>
</evidence>
<keyword evidence="9 13" id="KW-0472">Membrane</keyword>
<evidence type="ECO:0000256" key="11">
    <source>
        <dbReference type="ARBA" id="ARBA00023221"/>
    </source>
</evidence>
<dbReference type="PANTHER" id="PTHR14207">
    <property type="entry name" value="STEROL ISOMERASE"/>
    <property type="match status" value="1"/>
</dbReference>
<evidence type="ECO:0000256" key="7">
    <source>
        <dbReference type="ARBA" id="ARBA00023011"/>
    </source>
</evidence>
<evidence type="ECO:0000256" key="6">
    <source>
        <dbReference type="ARBA" id="ARBA00022989"/>
    </source>
</evidence>
<dbReference type="InterPro" id="IPR007905">
    <property type="entry name" value="EBP"/>
</dbReference>
<feature type="compositionally biased region" description="Basic and acidic residues" evidence="14">
    <location>
        <begin position="289"/>
        <end position="302"/>
    </location>
</feature>
<comment type="similarity">
    <text evidence="2">Belongs to the EBP family.</text>
</comment>
<feature type="transmembrane region" description="Helical" evidence="15">
    <location>
        <begin position="24"/>
        <end position="44"/>
    </location>
</feature>
<feature type="domain" description="EXPERA" evidence="16">
    <location>
        <begin position="127"/>
        <end position="272"/>
    </location>
</feature>
<evidence type="ECO:0000256" key="13">
    <source>
        <dbReference type="PROSITE-ProRule" id="PRU01087"/>
    </source>
</evidence>
<feature type="region of interest" description="Disordered" evidence="14">
    <location>
        <begin position="289"/>
        <end position="315"/>
    </location>
</feature>
<feature type="transmembrane region" description="Helical" evidence="15">
    <location>
        <begin position="131"/>
        <end position="156"/>
    </location>
</feature>
<name>A0A7S2FW72_9STRA</name>
<keyword evidence="3" id="KW-0444">Lipid biosynthesis</keyword>
<evidence type="ECO:0000256" key="12">
    <source>
        <dbReference type="ARBA" id="ARBA00023235"/>
    </source>
</evidence>
<comment type="subcellular location">
    <subcellularLocation>
        <location evidence="1">Membrane</location>
        <topology evidence="1">Multi-pass membrane protein</topology>
    </subcellularLocation>
</comment>
<reference evidence="17" key="1">
    <citation type="submission" date="2021-01" db="EMBL/GenBank/DDBJ databases">
        <authorList>
            <person name="Corre E."/>
            <person name="Pelletier E."/>
            <person name="Niang G."/>
            <person name="Scheremetjew M."/>
            <person name="Finn R."/>
            <person name="Kale V."/>
            <person name="Holt S."/>
            <person name="Cochrane G."/>
            <person name="Meng A."/>
            <person name="Brown T."/>
            <person name="Cohen L."/>
        </authorList>
    </citation>
    <scope>NUCLEOTIDE SEQUENCE</scope>
    <source>
        <strain evidence="17">CCMP1381</strain>
    </source>
</reference>